<comment type="caution">
    <text evidence="1">The sequence shown here is derived from an EMBL/GenBank/DDBJ whole genome shotgun (WGS) entry which is preliminary data.</text>
</comment>
<sequence>MALLQNQSSLAKLSVFEHGNVKVKTIKVKKSNDSSPPAELLIVYPEAEGSYPVLLFCHGYCTKNSWYSQLLQHISSHGYIIVAPQLYKCLLISLNDEIATTAKVTNWLPTGLHILLPEKVKPMLSKLALMGHSRGGKTAFTLALGHVPTSLNFKALLAIDPVSGPSPPTWNEPKILTHIPRSFNLSIPIGIIGTGLGNQYKGIVPPLGPNGINHAEFFNECKPPSCYFLARDYGHCDVLNDKKADLASMVCKSGKGSKETMRRGVGGIVVAFLEAYLGDEFGSLERIVEVPNVAPITLDPGWDCSLNCRSMKLIIISLSVFWFPCVEIRTSPMAAISDVFETGSYDITSITVTTSHASKPPVELFVIAPTTNGTYPVLLFCHGFYLTNTWYSNLLQHIASHGYIIVTPMFYRLLIISNQEEVNRAAQVTEWISSTTGLHSVLPNNVNRDDDKLALSGHSRGGKTAFTLALAMKNTPSKFKALIGIDPVAGSSTSMQLAPKILQYIPRSFDMSIPVAVIGTEYGNQRLGLIPPFAPDGVNHSEFFNESKPPVCYLLANGYGHCDIFDDWIAGYLSYICKSGKGSKDLMRKGVGGVVVAFLRAYLGGGEEVEDLNGIVNDPSIAPITFDPVIYIRK</sequence>
<gene>
    <name evidence="1" type="ORF">ACJIZ3_011990</name>
</gene>
<proteinExistence type="predicted"/>
<accession>A0ABD3UNX1</accession>
<name>A0ABD3UNX1_9LAMI</name>
<dbReference type="SUPFAM" id="SSF53474">
    <property type="entry name" value="alpha/beta-Hydrolases"/>
    <property type="match status" value="2"/>
</dbReference>
<reference evidence="1 2" key="1">
    <citation type="submission" date="2024-12" db="EMBL/GenBank/DDBJ databases">
        <title>The unique morphological basis and parallel evolutionary history of personate flowers in Penstemon.</title>
        <authorList>
            <person name="Depatie T.H."/>
            <person name="Wessinger C.A."/>
        </authorList>
    </citation>
    <scope>NUCLEOTIDE SEQUENCE [LARGE SCALE GENOMIC DNA]</scope>
    <source>
        <strain evidence="1">WTNN_2</strain>
        <tissue evidence="1">Leaf</tissue>
    </source>
</reference>
<protein>
    <recommendedName>
        <fullName evidence="3">Chlorophyllase</fullName>
    </recommendedName>
</protein>
<dbReference type="InterPro" id="IPR017395">
    <property type="entry name" value="Chlorophyllase-like"/>
</dbReference>
<dbReference type="AlphaFoldDB" id="A0ABD3UNX1"/>
<dbReference type="EMBL" id="JBJXBP010000001">
    <property type="protein sequence ID" value="KAL3850108.1"/>
    <property type="molecule type" value="Genomic_DNA"/>
</dbReference>
<evidence type="ECO:0000313" key="1">
    <source>
        <dbReference type="EMBL" id="KAL3850108.1"/>
    </source>
</evidence>
<dbReference type="PANTHER" id="PTHR33428:SF10">
    <property type="entry name" value="CHLOROPHYLLASE-1"/>
    <property type="match status" value="1"/>
</dbReference>
<dbReference type="InterPro" id="IPR029058">
    <property type="entry name" value="AB_hydrolase_fold"/>
</dbReference>
<evidence type="ECO:0008006" key="3">
    <source>
        <dbReference type="Google" id="ProtNLM"/>
    </source>
</evidence>
<dbReference type="Pfam" id="PF07224">
    <property type="entry name" value="Chlorophyllase"/>
    <property type="match status" value="2"/>
</dbReference>
<evidence type="ECO:0000313" key="2">
    <source>
        <dbReference type="Proteomes" id="UP001634393"/>
    </source>
</evidence>
<dbReference type="Proteomes" id="UP001634393">
    <property type="component" value="Unassembled WGS sequence"/>
</dbReference>
<keyword evidence="2" id="KW-1185">Reference proteome</keyword>
<organism evidence="1 2">
    <name type="scientific">Penstemon smallii</name>
    <dbReference type="NCBI Taxonomy" id="265156"/>
    <lineage>
        <taxon>Eukaryota</taxon>
        <taxon>Viridiplantae</taxon>
        <taxon>Streptophyta</taxon>
        <taxon>Embryophyta</taxon>
        <taxon>Tracheophyta</taxon>
        <taxon>Spermatophyta</taxon>
        <taxon>Magnoliopsida</taxon>
        <taxon>eudicotyledons</taxon>
        <taxon>Gunneridae</taxon>
        <taxon>Pentapetalae</taxon>
        <taxon>asterids</taxon>
        <taxon>lamiids</taxon>
        <taxon>Lamiales</taxon>
        <taxon>Plantaginaceae</taxon>
        <taxon>Cheloneae</taxon>
        <taxon>Penstemon</taxon>
    </lineage>
</organism>
<dbReference type="Gene3D" id="3.40.50.1820">
    <property type="entry name" value="alpha/beta hydrolase"/>
    <property type="match status" value="2"/>
</dbReference>
<dbReference type="PANTHER" id="PTHR33428">
    <property type="entry name" value="CHLOROPHYLLASE-2, CHLOROPLASTIC"/>
    <property type="match status" value="1"/>
</dbReference>